<proteinExistence type="predicted"/>
<dbReference type="InterPro" id="IPR013320">
    <property type="entry name" value="ConA-like_dom_sf"/>
</dbReference>
<accession>A0A934RDP4</accession>
<dbReference type="Gene3D" id="2.60.120.200">
    <property type="match status" value="2"/>
</dbReference>
<dbReference type="SUPFAM" id="SSF49785">
    <property type="entry name" value="Galactose-binding domain-like"/>
    <property type="match status" value="1"/>
</dbReference>
<organism evidence="3 4">
    <name type="scientific">Haloferula rosea</name>
    <dbReference type="NCBI Taxonomy" id="490093"/>
    <lineage>
        <taxon>Bacteria</taxon>
        <taxon>Pseudomonadati</taxon>
        <taxon>Verrucomicrobiota</taxon>
        <taxon>Verrucomicrobiia</taxon>
        <taxon>Verrucomicrobiales</taxon>
        <taxon>Verrucomicrobiaceae</taxon>
        <taxon>Haloferula</taxon>
    </lineage>
</organism>
<dbReference type="Pfam" id="PF13385">
    <property type="entry name" value="Laminin_G_3"/>
    <property type="match status" value="2"/>
</dbReference>
<dbReference type="SUPFAM" id="SSF49899">
    <property type="entry name" value="Concanavalin A-like lectins/glucanases"/>
    <property type="match status" value="2"/>
</dbReference>
<dbReference type="Gene3D" id="2.60.120.260">
    <property type="entry name" value="Galactose-binding domain-like"/>
    <property type="match status" value="1"/>
</dbReference>
<feature type="domain" description="CBM6" evidence="2">
    <location>
        <begin position="504"/>
        <end position="627"/>
    </location>
</feature>
<dbReference type="GO" id="GO:0030246">
    <property type="term" value="F:carbohydrate binding"/>
    <property type="evidence" value="ECO:0007669"/>
    <property type="project" value="InterPro"/>
</dbReference>
<evidence type="ECO:0000313" key="4">
    <source>
        <dbReference type="Proteomes" id="UP000658278"/>
    </source>
</evidence>
<protein>
    <submittedName>
        <fullName evidence="3">Carbohydrate-binding protein</fullName>
    </submittedName>
</protein>
<dbReference type="InterPro" id="IPR006584">
    <property type="entry name" value="Cellulose-bd_IV"/>
</dbReference>
<name>A0A934RDP4_9BACT</name>
<dbReference type="CDD" id="cd04084">
    <property type="entry name" value="CBM6_xylanase-like"/>
    <property type="match status" value="1"/>
</dbReference>
<dbReference type="PROSITE" id="PS51175">
    <property type="entry name" value="CBM6"/>
    <property type="match status" value="1"/>
</dbReference>
<dbReference type="PANTHER" id="PTHR47635:SF2">
    <property type="entry name" value="LAMG-LIKE JELLYROLL FOLD DOMAIN-CONTAINING PROTEIN"/>
    <property type="match status" value="1"/>
</dbReference>
<evidence type="ECO:0000313" key="3">
    <source>
        <dbReference type="EMBL" id="MBK1827773.1"/>
    </source>
</evidence>
<dbReference type="SUPFAM" id="SSF51126">
    <property type="entry name" value="Pectin lyase-like"/>
    <property type="match status" value="2"/>
</dbReference>
<dbReference type="Pfam" id="PF17963">
    <property type="entry name" value="Big_9"/>
    <property type="match status" value="1"/>
</dbReference>
<dbReference type="PANTHER" id="PTHR47635">
    <property type="entry name" value="CUB DOMAIN-CONTAINING PROTEIN"/>
    <property type="match status" value="1"/>
</dbReference>
<dbReference type="InterPro" id="IPR008979">
    <property type="entry name" value="Galactose-bd-like_sf"/>
</dbReference>
<comment type="caution">
    <text evidence="3">The sequence shown here is derived from an EMBL/GenBank/DDBJ whole genome shotgun (WGS) entry which is preliminary data.</text>
</comment>
<sequence length="1287" mass="137681">MESWNKRTTIFVLLPSANHLVPIMRTRLITLVLTLLGATAWSQTVVNSFTELIPYLDDANVDVVMTPGTYRITPDDVDSGLFPSNPSDPHQATLLAFTGSNSTFDFTGVTIEVDTRVFQSFGNIDVKEVAVWGDDLVLKNLTLTDIGNTRPRRTALGVLLDGNRNRIEGFNMTVRGSYPYGYGDIFGKGAGYVIKHFKHSAILVRGTDNHVLNCNIFHRAYGHGIFCQGSLNARIEGCYLEGEVRTTDEVLAELGTGSGADGVNFETNWALDPVNDPDGPGFILPPGSTFSLQEDGIRAYNTGPGPDGVTRNTRNMEVIDCTIKYMRSGVTIGFCDNTKYVENCVSLGCENGYWVGTGGEIVNSAGTAEFGPLLTTAYQNDRDSEVDLTILTSEDASTNNMLAYLGGSGHDITFRSSAASVDPDQKIMVTGLKEGHRWLAVNPTYNDFTSNNISLDNRTNYKVVMDTKSSNTTGQSAGPVTDSGTNNNLGSTTVSSCGGFATLQTIESEDHCGQSGVSVQPTTGGGQAVGSIDAGDWVRFDDFFFGSGPSRFEARVTGGTNGGTIEIRLNAVDGPLIGTCAVGPGASGNPWVTETADLIRTTGKHDLFLVFTGSSGAMMALDSFQLTHWLEDLDDRDDEHLVGYWKLDDATGTTAADSSGRGHDATVNGVDWATGLKNGALEFTGIDQDVEIPAAAFDSIENEITLSMFVHGSADQPLADSVFYAVNGSGDRVFNIHLPYSDEQIYWDAGNSGGYQRINRTATSDQFKDSWSHWAFVKNTTDGTMKVYHNGVLFMAGLSKSNTMSGVTSAVLGTRPGNDSYDGLIDDVKLYNVAFTEMDVERLYLSSISNTSPVATPATVRVRGGQSIDITLEGSDDDDDSLNFTLISGPSHGTLQGTAPDLTYIPTPGFLGSDSFSFRVDDGELESASATIDIDVWEGSLIAHWALDETSGTQLVDSSGNGHDATLIGGTPVGGKLGGALDFDGVDDAVSLPVSAFAGLTDQITISMWVYGADSQPREDSLFYAIDDGNDRMLNIHLPWTGSKVYWDAGFSSGYDRISKEAQTSDFMGQWNHWVFSKDASTGTMTIRVNGAHFLTGSGKTRSLAGIVAASLGSQVSTGGFPSGYAGMIDDVMLFDYAMTDSEVTELHESYTVLPPFLAWVDSFPGLTDTSWTGDPDKDGIETGMEYVLNGNPGVSDPGILPVATLSETHFVFSFTRRAESADDTIQTFQYSETLTGDWADLAISAPSAAEVSLGPVVDGLQTVTVSVPRALATEGRLFGRLVVSEP</sequence>
<dbReference type="EMBL" id="JAENII010000009">
    <property type="protein sequence ID" value="MBK1827773.1"/>
    <property type="molecule type" value="Genomic_DNA"/>
</dbReference>
<dbReference type="RefSeq" id="WP_200279829.1">
    <property type="nucleotide sequence ID" value="NZ_JAENII010000009.1"/>
</dbReference>
<dbReference type="InterPro" id="IPR005084">
    <property type="entry name" value="CBM6"/>
</dbReference>
<reference evidence="3" key="1">
    <citation type="submission" date="2021-01" db="EMBL/GenBank/DDBJ databases">
        <title>Modified the classification status of verrucomicrobia.</title>
        <authorList>
            <person name="Feng X."/>
        </authorList>
    </citation>
    <scope>NUCLEOTIDE SEQUENCE</scope>
    <source>
        <strain evidence="3">KCTC 22201</strain>
    </source>
</reference>
<evidence type="ECO:0000259" key="2">
    <source>
        <dbReference type="PROSITE" id="PS51175"/>
    </source>
</evidence>
<dbReference type="SMART" id="SM00606">
    <property type="entry name" value="CBD_IV"/>
    <property type="match status" value="1"/>
</dbReference>
<dbReference type="Proteomes" id="UP000658278">
    <property type="component" value="Unassembled WGS sequence"/>
</dbReference>
<keyword evidence="1" id="KW-0732">Signal</keyword>
<keyword evidence="4" id="KW-1185">Reference proteome</keyword>
<evidence type="ECO:0000256" key="1">
    <source>
        <dbReference type="ARBA" id="ARBA00022729"/>
    </source>
</evidence>
<dbReference type="Pfam" id="PF03422">
    <property type="entry name" value="CBM_6"/>
    <property type="match status" value="1"/>
</dbReference>
<gene>
    <name evidence="3" type="ORF">JIN81_12150</name>
</gene>
<dbReference type="Gene3D" id="2.60.40.3440">
    <property type="match status" value="1"/>
</dbReference>
<dbReference type="InterPro" id="IPR011050">
    <property type="entry name" value="Pectin_lyase_fold/virulence"/>
</dbReference>